<sequence>MSEGFLVFLDHCHKHLPQGIDEYKWWTTIANGSYTSGSASEGRIRSPIHRRYDDDVGRGLNYVGYSLEAIMHHLAITPSVGVPNHYTYIPTWDERWTKHIGGAGTSEAGDGDDDEED</sequence>
<dbReference type="Proteomes" id="UP001177003">
    <property type="component" value="Chromosome 9"/>
</dbReference>
<name>A0AA36A2H7_LACSI</name>
<proteinExistence type="predicted"/>
<evidence type="ECO:0000313" key="2">
    <source>
        <dbReference type="Proteomes" id="UP001177003"/>
    </source>
</evidence>
<evidence type="ECO:0000313" key="1">
    <source>
        <dbReference type="EMBL" id="CAI9303396.1"/>
    </source>
</evidence>
<dbReference type="AlphaFoldDB" id="A0AA36A2H7"/>
<dbReference type="EMBL" id="OX465085">
    <property type="protein sequence ID" value="CAI9303396.1"/>
    <property type="molecule type" value="Genomic_DNA"/>
</dbReference>
<accession>A0AA36A2H7</accession>
<protein>
    <submittedName>
        <fullName evidence="1">Uncharacterized protein</fullName>
    </submittedName>
</protein>
<keyword evidence="2" id="KW-1185">Reference proteome</keyword>
<organism evidence="1 2">
    <name type="scientific">Lactuca saligna</name>
    <name type="common">Willowleaf lettuce</name>
    <dbReference type="NCBI Taxonomy" id="75948"/>
    <lineage>
        <taxon>Eukaryota</taxon>
        <taxon>Viridiplantae</taxon>
        <taxon>Streptophyta</taxon>
        <taxon>Embryophyta</taxon>
        <taxon>Tracheophyta</taxon>
        <taxon>Spermatophyta</taxon>
        <taxon>Magnoliopsida</taxon>
        <taxon>eudicotyledons</taxon>
        <taxon>Gunneridae</taxon>
        <taxon>Pentapetalae</taxon>
        <taxon>asterids</taxon>
        <taxon>campanulids</taxon>
        <taxon>Asterales</taxon>
        <taxon>Asteraceae</taxon>
        <taxon>Cichorioideae</taxon>
        <taxon>Cichorieae</taxon>
        <taxon>Lactucinae</taxon>
        <taxon>Lactuca</taxon>
    </lineage>
</organism>
<gene>
    <name evidence="1" type="ORF">LSALG_LOCUS41839</name>
</gene>
<reference evidence="1" key="1">
    <citation type="submission" date="2023-04" db="EMBL/GenBank/DDBJ databases">
        <authorList>
            <person name="Vijverberg K."/>
            <person name="Xiong W."/>
            <person name="Schranz E."/>
        </authorList>
    </citation>
    <scope>NUCLEOTIDE SEQUENCE</scope>
</reference>